<dbReference type="SUPFAM" id="SSF55797">
    <property type="entry name" value="PR-1-like"/>
    <property type="match status" value="1"/>
</dbReference>
<dbReference type="AlphaFoldDB" id="A0A1L1PLG4"/>
<dbReference type="InterPro" id="IPR035940">
    <property type="entry name" value="CAP_sf"/>
</dbReference>
<dbReference type="PANTHER" id="PTHR31157">
    <property type="entry name" value="SCP DOMAIN-CONTAINING PROTEIN"/>
    <property type="match status" value="1"/>
</dbReference>
<feature type="region of interest" description="Disordered" evidence="1">
    <location>
        <begin position="24"/>
        <end position="44"/>
    </location>
</feature>
<dbReference type="CDD" id="cd05379">
    <property type="entry name" value="CAP_bacterial"/>
    <property type="match status" value="1"/>
</dbReference>
<reference evidence="5" key="2">
    <citation type="submission" date="2014-11" db="EMBL/GenBank/DDBJ databases">
        <title>Draft genome sequence of Hydrogenophaga intermedia S1.</title>
        <authorList>
            <person name="Gan H.M."/>
            <person name="Chew T.H."/>
            <person name="Stolz A."/>
        </authorList>
    </citation>
    <scope>NUCLEOTIDE SEQUENCE [LARGE SCALE GENOMIC DNA]</scope>
    <source>
        <strain evidence="5">S1</strain>
    </source>
</reference>
<dbReference type="Pfam" id="PF00188">
    <property type="entry name" value="CAP"/>
    <property type="match status" value="1"/>
</dbReference>
<feature type="signal peptide" evidence="2">
    <location>
        <begin position="1"/>
        <end position="19"/>
    </location>
</feature>
<dbReference type="Gene3D" id="3.40.33.10">
    <property type="entry name" value="CAP"/>
    <property type="match status" value="1"/>
</dbReference>
<dbReference type="Proteomes" id="UP000028878">
    <property type="component" value="Unassembled WGS sequence"/>
</dbReference>
<sequence length="185" mass="18592" precursor="true">MLKTRFAVLSLPLLLAACGGGGGGGGGDDGAAPPPSQTSVPVEPCPVGDLTTTAAPAINALRSVAQVCGAANFSAVGVLSWDARLAEAARAHSTDMAVNNFFSHTGSNGATLGGRVTAAGYAWTVVAENLTAGPGDLSAALNGWMNSPGHCQNLMLATVTQVGLACVRRQGSDQTPYWTMVLARP</sequence>
<evidence type="ECO:0000259" key="3">
    <source>
        <dbReference type="Pfam" id="PF00188"/>
    </source>
</evidence>
<proteinExistence type="predicted"/>
<evidence type="ECO:0000313" key="4">
    <source>
        <dbReference type="EMBL" id="CDN86185.1"/>
    </source>
</evidence>
<dbReference type="PANTHER" id="PTHR31157:SF1">
    <property type="entry name" value="SCP DOMAIN-CONTAINING PROTEIN"/>
    <property type="match status" value="1"/>
</dbReference>
<dbReference type="EMBL" id="CCAE010000003">
    <property type="protein sequence ID" value="CDN86185.1"/>
    <property type="molecule type" value="Genomic_DNA"/>
</dbReference>
<dbReference type="InterPro" id="IPR014044">
    <property type="entry name" value="CAP_dom"/>
</dbReference>
<protein>
    <submittedName>
        <fullName evidence="4">Putative membrane protein</fullName>
    </submittedName>
</protein>
<evidence type="ECO:0000256" key="1">
    <source>
        <dbReference type="SAM" id="MobiDB-lite"/>
    </source>
</evidence>
<name>A0A1L1PLG4_HYDIT</name>
<feature type="domain" description="SCP" evidence="3">
    <location>
        <begin position="58"/>
        <end position="180"/>
    </location>
</feature>
<organism evidence="4 5">
    <name type="scientific">Hydrogenophaga intermedia</name>
    <dbReference type="NCBI Taxonomy" id="65786"/>
    <lineage>
        <taxon>Bacteria</taxon>
        <taxon>Pseudomonadati</taxon>
        <taxon>Pseudomonadota</taxon>
        <taxon>Betaproteobacteria</taxon>
        <taxon>Burkholderiales</taxon>
        <taxon>Comamonadaceae</taxon>
        <taxon>Hydrogenophaga</taxon>
    </lineage>
</organism>
<keyword evidence="5" id="KW-1185">Reference proteome</keyword>
<dbReference type="PROSITE" id="PS51257">
    <property type="entry name" value="PROKAR_LIPOPROTEIN"/>
    <property type="match status" value="1"/>
</dbReference>
<feature type="chain" id="PRO_5009681518" evidence="2">
    <location>
        <begin position="20"/>
        <end position="185"/>
    </location>
</feature>
<evidence type="ECO:0000313" key="5">
    <source>
        <dbReference type="Proteomes" id="UP000028878"/>
    </source>
</evidence>
<evidence type="ECO:0000256" key="2">
    <source>
        <dbReference type="SAM" id="SignalP"/>
    </source>
</evidence>
<accession>A0A1L1PLG4</accession>
<gene>
    <name evidence="4" type="ORF">BN948_00586</name>
</gene>
<keyword evidence="2" id="KW-0732">Signal</keyword>
<reference evidence="5" key="1">
    <citation type="submission" date="2014-02" db="EMBL/GenBank/DDBJ databases">
        <authorList>
            <person name="Gan H."/>
        </authorList>
    </citation>
    <scope>NUCLEOTIDE SEQUENCE [LARGE SCALE GENOMIC DNA]</scope>
    <source>
        <strain evidence="5">S1</strain>
    </source>
</reference>